<keyword evidence="6" id="KW-0406">Ion transport</keyword>
<dbReference type="PANTHER" id="PTHR32361">
    <property type="entry name" value="FERRIC/CUPRIC REDUCTASE TRANSMEMBRANE COMPONENT"/>
    <property type="match status" value="1"/>
</dbReference>
<dbReference type="VEuPathDB" id="FungiDB:FMAN_07324"/>
<dbReference type="CDD" id="cd06186">
    <property type="entry name" value="NOX_Duox_like_FAD_NADP"/>
    <property type="match status" value="1"/>
</dbReference>
<name>A0A1L7T103_FUSMA</name>
<dbReference type="Proteomes" id="UP000184255">
    <property type="component" value="Unassembled WGS sequence"/>
</dbReference>
<accession>A0A1L7T103</accession>
<feature type="transmembrane region" description="Helical" evidence="8">
    <location>
        <begin position="207"/>
        <end position="228"/>
    </location>
</feature>
<dbReference type="GO" id="GO:0006826">
    <property type="term" value="P:iron ion transport"/>
    <property type="evidence" value="ECO:0007669"/>
    <property type="project" value="TreeGrafter"/>
</dbReference>
<dbReference type="InterPro" id="IPR051410">
    <property type="entry name" value="Ferric/Cupric_Reductase"/>
</dbReference>
<feature type="transmembrane region" description="Helical" evidence="8">
    <location>
        <begin position="177"/>
        <end position="201"/>
    </location>
</feature>
<dbReference type="GO" id="GO:0005886">
    <property type="term" value="C:plasma membrane"/>
    <property type="evidence" value="ECO:0007669"/>
    <property type="project" value="TreeGrafter"/>
</dbReference>
<feature type="transmembrane region" description="Helical" evidence="8">
    <location>
        <begin position="147"/>
        <end position="170"/>
    </location>
</feature>
<dbReference type="InterPro" id="IPR013121">
    <property type="entry name" value="Fe_red_NAD-bd_6"/>
</dbReference>
<evidence type="ECO:0000313" key="11">
    <source>
        <dbReference type="EMBL" id="CVK92428.1"/>
    </source>
</evidence>
<keyword evidence="7 8" id="KW-0472">Membrane</keyword>
<dbReference type="EMBL" id="FCQH01000005">
    <property type="protein sequence ID" value="CVK92428.1"/>
    <property type="molecule type" value="Genomic_DNA"/>
</dbReference>
<gene>
    <name evidence="11" type="ORF">FMAN_07324</name>
</gene>
<evidence type="ECO:0000256" key="2">
    <source>
        <dbReference type="ARBA" id="ARBA00022448"/>
    </source>
</evidence>
<keyword evidence="5" id="KW-0560">Oxidoreductase</keyword>
<keyword evidence="2" id="KW-0813">Transport</keyword>
<dbReference type="RefSeq" id="XP_041681546.1">
    <property type="nucleotide sequence ID" value="XM_041830932.1"/>
</dbReference>
<dbReference type="GeneID" id="65086585"/>
<evidence type="ECO:0000256" key="6">
    <source>
        <dbReference type="ARBA" id="ARBA00023065"/>
    </source>
</evidence>
<protein>
    <submittedName>
        <fullName evidence="11">Uncharacterized protein</fullName>
    </submittedName>
</protein>
<keyword evidence="12" id="KW-1185">Reference proteome</keyword>
<dbReference type="GO" id="GO:0015677">
    <property type="term" value="P:copper ion import"/>
    <property type="evidence" value="ECO:0007669"/>
    <property type="project" value="TreeGrafter"/>
</dbReference>
<dbReference type="InterPro" id="IPR013130">
    <property type="entry name" value="Fe3_Rdtase_TM_dom"/>
</dbReference>
<evidence type="ECO:0000256" key="5">
    <source>
        <dbReference type="ARBA" id="ARBA00023002"/>
    </source>
</evidence>
<comment type="caution">
    <text evidence="11">The sequence shown here is derived from an EMBL/GenBank/DDBJ whole genome shotgun (WGS) entry which is preliminary data.</text>
</comment>
<dbReference type="AlphaFoldDB" id="A0A1L7T103"/>
<evidence type="ECO:0000259" key="10">
    <source>
        <dbReference type="Pfam" id="PF08030"/>
    </source>
</evidence>
<keyword evidence="3 8" id="KW-0812">Transmembrane</keyword>
<dbReference type="GO" id="GO:0000293">
    <property type="term" value="F:ferric-chelate reductase activity"/>
    <property type="evidence" value="ECO:0007669"/>
    <property type="project" value="UniProtKB-ARBA"/>
</dbReference>
<dbReference type="PANTHER" id="PTHR32361:SF9">
    <property type="entry name" value="FERRIC REDUCTASE TRANSMEMBRANE COMPONENT 3-RELATED"/>
    <property type="match status" value="1"/>
</dbReference>
<reference evidence="12" key="1">
    <citation type="journal article" date="2016" name="Genome Biol. Evol.">
        <title>Comparative 'omics' of the Fusarium fujikuroi species complex highlights differences in genetic potential and metabolite synthesis.</title>
        <authorList>
            <person name="Niehaus E.-M."/>
            <person name="Muensterkoetter M."/>
            <person name="Proctor R.H."/>
            <person name="Brown D.W."/>
            <person name="Sharon A."/>
            <person name="Idan Y."/>
            <person name="Oren-Young L."/>
            <person name="Sieber C.M."/>
            <person name="Novak O."/>
            <person name="Pencik A."/>
            <person name="Tarkowska D."/>
            <person name="Hromadova K."/>
            <person name="Freeman S."/>
            <person name="Maymon M."/>
            <person name="Elazar M."/>
            <person name="Youssef S.A."/>
            <person name="El-Shabrawy E.S.M."/>
            <person name="Shalaby A.B.A."/>
            <person name="Houterman P."/>
            <person name="Brock N.L."/>
            <person name="Burkhardt I."/>
            <person name="Tsavkelova E.A."/>
            <person name="Dickschat J.S."/>
            <person name="Galuszka P."/>
            <person name="Gueldener U."/>
            <person name="Tudzynski B."/>
        </authorList>
    </citation>
    <scope>NUCLEOTIDE SEQUENCE [LARGE SCALE GENOMIC DNA]</scope>
    <source>
        <strain evidence="12">MRC7560</strain>
    </source>
</reference>
<organism evidence="11 12">
    <name type="scientific">Fusarium mangiferae</name>
    <name type="common">Mango malformation disease fungus</name>
    <dbReference type="NCBI Taxonomy" id="192010"/>
    <lineage>
        <taxon>Eukaryota</taxon>
        <taxon>Fungi</taxon>
        <taxon>Dikarya</taxon>
        <taxon>Ascomycota</taxon>
        <taxon>Pezizomycotina</taxon>
        <taxon>Sordariomycetes</taxon>
        <taxon>Hypocreomycetidae</taxon>
        <taxon>Hypocreales</taxon>
        <taxon>Nectriaceae</taxon>
        <taxon>Fusarium</taxon>
        <taxon>Fusarium fujikuroi species complex</taxon>
    </lineage>
</organism>
<evidence type="ECO:0000259" key="9">
    <source>
        <dbReference type="Pfam" id="PF01794"/>
    </source>
</evidence>
<evidence type="ECO:0000256" key="8">
    <source>
        <dbReference type="SAM" id="Phobius"/>
    </source>
</evidence>
<feature type="transmembrane region" description="Helical" evidence="8">
    <location>
        <begin position="352"/>
        <end position="372"/>
    </location>
</feature>
<comment type="subcellular location">
    <subcellularLocation>
        <location evidence="1">Membrane</location>
        <topology evidence="1">Multi-pass membrane protein</topology>
    </subcellularLocation>
</comment>
<evidence type="ECO:0000256" key="4">
    <source>
        <dbReference type="ARBA" id="ARBA00022989"/>
    </source>
</evidence>
<keyword evidence="4 8" id="KW-1133">Transmembrane helix</keyword>
<sequence length="597" mass="68741">MFRRTRHMSKKAFCEVWSYVRHPRKISRLLWRVPKLIWRSAYTTWDGKTITYGYLVLLIIWLVANVVINLDWGWLTPLGPPAKRAALAAILNLIPVVLGGRTCHVADLLGIPLQFYYLLHHWMARIALLQSLVHAGIHIQLQESWTTISGMGLAAMLLFIIITFLSMFCIRRRHAVAFIWCHRILACSLLGFLLAHLWLVYPLDRNIAGIILLCVIGISTLLTFYRWFRLQTAQVDISKCHLTVRSPHAEEEIYTGATRIKIRPPRDTPIYPGAYFYVFNEHDLFWRRCLGTPMAVYEWATSSSSSVNNCLASDLTFLMEDHPSLAPLLPGTRLTIDGPYGRNLRLDRYDQVFLLAEGIGIASVISFAFTLAHRRLHDREKKPAVAGGSHEQLYLDKTRRVTLIWAMEENSQLEWARGEINRLMKLDPQSKLLHVWLYQPKEPDPTLSFPRLEEAQKKLEACDEFPKHCRVTYAPKNCWSEVLRQQLTGAMETSPGTIVAAVCGTPAFRHMARDISNEHARVKFYELEHQPVPRQKPAIVLSDDMSRQLSVQYRDPPANHRVVQQVTHLNTEESMSVSVIVEEEYEMRSMSQKRQLT</sequence>
<dbReference type="Gene3D" id="3.40.50.80">
    <property type="entry name" value="Nucleotide-binding domain of ferredoxin-NADP reductase (FNR) module"/>
    <property type="match status" value="1"/>
</dbReference>
<evidence type="ECO:0000256" key="7">
    <source>
        <dbReference type="ARBA" id="ARBA00023136"/>
    </source>
</evidence>
<feature type="transmembrane region" description="Helical" evidence="8">
    <location>
        <begin position="49"/>
        <end position="68"/>
    </location>
</feature>
<evidence type="ECO:0000313" key="12">
    <source>
        <dbReference type="Proteomes" id="UP000184255"/>
    </source>
</evidence>
<dbReference type="Pfam" id="PF01794">
    <property type="entry name" value="Ferric_reduct"/>
    <property type="match status" value="1"/>
</dbReference>
<evidence type="ECO:0000256" key="1">
    <source>
        <dbReference type="ARBA" id="ARBA00004141"/>
    </source>
</evidence>
<feature type="domain" description="Ferric reductase NAD binding" evidence="10">
    <location>
        <begin position="349"/>
        <end position="516"/>
    </location>
</feature>
<feature type="domain" description="Ferric oxidoreductase" evidence="9">
    <location>
        <begin position="87"/>
        <end position="190"/>
    </location>
</feature>
<evidence type="ECO:0000256" key="3">
    <source>
        <dbReference type="ARBA" id="ARBA00022692"/>
    </source>
</evidence>
<dbReference type="GO" id="GO:0006879">
    <property type="term" value="P:intracellular iron ion homeostasis"/>
    <property type="evidence" value="ECO:0007669"/>
    <property type="project" value="TreeGrafter"/>
</dbReference>
<dbReference type="InterPro" id="IPR039261">
    <property type="entry name" value="FNR_nucleotide-bd"/>
</dbReference>
<dbReference type="Pfam" id="PF08030">
    <property type="entry name" value="NAD_binding_6"/>
    <property type="match status" value="1"/>
</dbReference>
<proteinExistence type="predicted"/>
<dbReference type="SUPFAM" id="SSF52343">
    <property type="entry name" value="Ferredoxin reductase-like, C-terminal NADP-linked domain"/>
    <property type="match status" value="1"/>
</dbReference>